<dbReference type="EC" id="3.1.1.11" evidence="5"/>
<dbReference type="Pfam" id="PF01095">
    <property type="entry name" value="Pectinesterase"/>
    <property type="match status" value="1"/>
</dbReference>
<protein>
    <submittedName>
        <fullName evidence="5">Pectinesterase A</fullName>
        <ecNumber evidence="5">3.1.1.11</ecNumber>
    </submittedName>
</protein>
<organism evidence="5 6">
    <name type="scientific">Posidoniimonas polymericola</name>
    <dbReference type="NCBI Taxonomy" id="2528002"/>
    <lineage>
        <taxon>Bacteria</taxon>
        <taxon>Pseudomonadati</taxon>
        <taxon>Planctomycetota</taxon>
        <taxon>Planctomycetia</taxon>
        <taxon>Pirellulales</taxon>
        <taxon>Lacipirellulaceae</taxon>
        <taxon>Posidoniimonas</taxon>
    </lineage>
</organism>
<dbReference type="Gene3D" id="2.160.20.10">
    <property type="entry name" value="Single-stranded right-handed beta-helix, Pectin lyase-like"/>
    <property type="match status" value="1"/>
</dbReference>
<feature type="domain" description="Pectinesterase catalytic" evidence="4">
    <location>
        <begin position="27"/>
        <end position="310"/>
    </location>
</feature>
<dbReference type="RefSeq" id="WP_197527920.1">
    <property type="nucleotide sequence ID" value="NZ_SJPO01000005.1"/>
</dbReference>
<dbReference type="SUPFAM" id="SSF51126">
    <property type="entry name" value="Pectin lyase-like"/>
    <property type="match status" value="1"/>
</dbReference>
<dbReference type="Proteomes" id="UP000318478">
    <property type="component" value="Unassembled WGS sequence"/>
</dbReference>
<evidence type="ECO:0000313" key="5">
    <source>
        <dbReference type="EMBL" id="TWT77145.1"/>
    </source>
</evidence>
<proteinExistence type="inferred from homology"/>
<evidence type="ECO:0000313" key="6">
    <source>
        <dbReference type="Proteomes" id="UP000318478"/>
    </source>
</evidence>
<evidence type="ECO:0000256" key="2">
    <source>
        <dbReference type="ARBA" id="ARBA00022801"/>
    </source>
</evidence>
<evidence type="ECO:0000259" key="4">
    <source>
        <dbReference type="Pfam" id="PF01095"/>
    </source>
</evidence>
<dbReference type="InterPro" id="IPR000070">
    <property type="entry name" value="Pectinesterase_cat"/>
</dbReference>
<sequence length="324" mass="35396">MRSHLLHAVAVAVTLVAPLAAEVRLLVGAADRDATYTSIQAAVDAVPTGGAERYVIDILPGTYTERVKAPSNKPRITLRGQDPLTTKITFNETANTPPNESTVHATVVVLGADFVAENLTFENSYGEGAQALALYAKADRLVFNNCRFLGWQDTLRSEYGRHYFKDVYVEGSVDFIYGKGTAYFENATLFAKANGYLTAQGREGQAETNGYVFRNATITGAPAATSVYLGRPWQAYSRVVFIDSKMGPLVAPAGWSIWSGRSHLTSFFAEHNSTDLDGAPLDMSRRVPWAHRLTADEAKAFSKETWLSGDDNWRPDEVISSSTP</sequence>
<dbReference type="GO" id="GO:0009279">
    <property type="term" value="C:cell outer membrane"/>
    <property type="evidence" value="ECO:0007669"/>
    <property type="project" value="TreeGrafter"/>
</dbReference>
<accession>A0A5C5YQF4</accession>
<keyword evidence="2 5" id="KW-0378">Hydrolase</keyword>
<gene>
    <name evidence="5" type="primary">pemA</name>
    <name evidence="5" type="ORF">Pla123a_25760</name>
</gene>
<dbReference type="EMBL" id="SJPO01000005">
    <property type="protein sequence ID" value="TWT77145.1"/>
    <property type="molecule type" value="Genomic_DNA"/>
</dbReference>
<comment type="similarity">
    <text evidence="1">Belongs to the pectinesterase family.</text>
</comment>
<name>A0A5C5YQF4_9BACT</name>
<keyword evidence="3" id="KW-0063">Aspartyl esterase</keyword>
<dbReference type="PANTHER" id="PTHR31321:SF57">
    <property type="entry name" value="PECTINESTERASE 53-RELATED"/>
    <property type="match status" value="1"/>
</dbReference>
<keyword evidence="6" id="KW-1185">Reference proteome</keyword>
<dbReference type="AlphaFoldDB" id="A0A5C5YQF4"/>
<reference evidence="5 6" key="1">
    <citation type="submission" date="2019-02" db="EMBL/GenBank/DDBJ databases">
        <title>Deep-cultivation of Planctomycetes and their phenomic and genomic characterization uncovers novel biology.</title>
        <authorList>
            <person name="Wiegand S."/>
            <person name="Jogler M."/>
            <person name="Boedeker C."/>
            <person name="Pinto D."/>
            <person name="Vollmers J."/>
            <person name="Rivas-Marin E."/>
            <person name="Kohn T."/>
            <person name="Peeters S.H."/>
            <person name="Heuer A."/>
            <person name="Rast P."/>
            <person name="Oberbeckmann S."/>
            <person name="Bunk B."/>
            <person name="Jeske O."/>
            <person name="Meyerdierks A."/>
            <person name="Storesund J.E."/>
            <person name="Kallscheuer N."/>
            <person name="Luecker S."/>
            <person name="Lage O.M."/>
            <person name="Pohl T."/>
            <person name="Merkel B.J."/>
            <person name="Hornburger P."/>
            <person name="Mueller R.-W."/>
            <person name="Bruemmer F."/>
            <person name="Labrenz M."/>
            <person name="Spormann A.M."/>
            <person name="Op Den Camp H."/>
            <person name="Overmann J."/>
            <person name="Amann R."/>
            <person name="Jetten M.S.M."/>
            <person name="Mascher T."/>
            <person name="Medema M.H."/>
            <person name="Devos D.P."/>
            <person name="Kaster A.-K."/>
            <person name="Ovreas L."/>
            <person name="Rohde M."/>
            <person name="Galperin M.Y."/>
            <person name="Jogler C."/>
        </authorList>
    </citation>
    <scope>NUCLEOTIDE SEQUENCE [LARGE SCALE GENOMIC DNA]</scope>
    <source>
        <strain evidence="5 6">Pla123a</strain>
    </source>
</reference>
<dbReference type="PANTHER" id="PTHR31321">
    <property type="entry name" value="ACYL-COA THIOESTER HYDROLASE YBHC-RELATED"/>
    <property type="match status" value="1"/>
</dbReference>
<evidence type="ECO:0000256" key="3">
    <source>
        <dbReference type="ARBA" id="ARBA00023085"/>
    </source>
</evidence>
<dbReference type="GO" id="GO:0030599">
    <property type="term" value="F:pectinesterase activity"/>
    <property type="evidence" value="ECO:0007669"/>
    <property type="project" value="UniProtKB-EC"/>
</dbReference>
<dbReference type="GO" id="GO:0042545">
    <property type="term" value="P:cell wall modification"/>
    <property type="evidence" value="ECO:0007669"/>
    <property type="project" value="InterPro"/>
</dbReference>
<dbReference type="InterPro" id="IPR012334">
    <property type="entry name" value="Pectin_lyas_fold"/>
</dbReference>
<dbReference type="InterPro" id="IPR011050">
    <property type="entry name" value="Pectin_lyase_fold/virulence"/>
</dbReference>
<evidence type="ECO:0000256" key="1">
    <source>
        <dbReference type="ARBA" id="ARBA00008891"/>
    </source>
</evidence>
<comment type="caution">
    <text evidence="5">The sequence shown here is derived from an EMBL/GenBank/DDBJ whole genome shotgun (WGS) entry which is preliminary data.</text>
</comment>